<comment type="caution">
    <text evidence="2">The sequence shown here is derived from an EMBL/GenBank/DDBJ whole genome shotgun (WGS) entry which is preliminary data.</text>
</comment>
<accession>A0ABU2BHD0</accession>
<keyword evidence="3" id="KW-1185">Reference proteome</keyword>
<protein>
    <recommendedName>
        <fullName evidence="4">DUF4303 domain-containing protein</fullName>
    </recommendedName>
</protein>
<organism evidence="2 3">
    <name type="scientific">Paeniglutamicibacter sulfureus</name>
    <dbReference type="NCBI Taxonomy" id="43666"/>
    <lineage>
        <taxon>Bacteria</taxon>
        <taxon>Bacillati</taxon>
        <taxon>Actinomycetota</taxon>
        <taxon>Actinomycetes</taxon>
        <taxon>Micrococcales</taxon>
        <taxon>Micrococcaceae</taxon>
        <taxon>Paeniglutamicibacter</taxon>
    </lineage>
</organism>
<feature type="compositionally biased region" description="Acidic residues" evidence="1">
    <location>
        <begin position="70"/>
        <end position="97"/>
    </location>
</feature>
<evidence type="ECO:0000313" key="2">
    <source>
        <dbReference type="EMBL" id="MDR7357641.1"/>
    </source>
</evidence>
<sequence length="253" mass="28759">MGVDWTALEEAIRVSALRQAEEIIDRHPDEVFYAIALDGVSADETDHIDLPVLALNSEEALTRALSVNVEEPDAEDFEDEDEAEDFEERPDADDDGSDRDVHLHDNDDTDDDDSDDDDEDDDVYVDEDDDDEDIDAVLKEFDALTSDAEQGYYSSKWNPSDWQWSPIELFDESATALWSQALTDVAKDHGWERTNRLYYEMLIRVTESLRSALAVGRNSDVVVYLSDEEHGDALLRRCLTESQLAKHFPELAH</sequence>
<evidence type="ECO:0008006" key="4">
    <source>
        <dbReference type="Google" id="ProtNLM"/>
    </source>
</evidence>
<proteinExistence type="predicted"/>
<gene>
    <name evidence="2" type="ORF">J2S64_001332</name>
</gene>
<feature type="compositionally biased region" description="Acidic residues" evidence="1">
    <location>
        <begin position="107"/>
        <end position="132"/>
    </location>
</feature>
<feature type="region of interest" description="Disordered" evidence="1">
    <location>
        <begin position="67"/>
        <end position="132"/>
    </location>
</feature>
<dbReference type="Proteomes" id="UP001183817">
    <property type="component" value="Unassembled WGS sequence"/>
</dbReference>
<dbReference type="RefSeq" id="WP_264268347.1">
    <property type="nucleotide sequence ID" value="NZ_BAAAWO010000001.1"/>
</dbReference>
<evidence type="ECO:0000313" key="3">
    <source>
        <dbReference type="Proteomes" id="UP001183817"/>
    </source>
</evidence>
<dbReference type="EMBL" id="JAVDYI010000001">
    <property type="protein sequence ID" value="MDR7357641.1"/>
    <property type="molecule type" value="Genomic_DNA"/>
</dbReference>
<reference evidence="2 3" key="1">
    <citation type="submission" date="2023-07" db="EMBL/GenBank/DDBJ databases">
        <title>Sequencing the genomes of 1000 actinobacteria strains.</title>
        <authorList>
            <person name="Klenk H.-P."/>
        </authorList>
    </citation>
    <scope>NUCLEOTIDE SEQUENCE [LARGE SCALE GENOMIC DNA]</scope>
    <source>
        <strain evidence="2 3">DSM 20167</strain>
    </source>
</reference>
<name>A0ABU2BHD0_9MICC</name>
<evidence type="ECO:0000256" key="1">
    <source>
        <dbReference type="SAM" id="MobiDB-lite"/>
    </source>
</evidence>